<feature type="compositionally biased region" description="Polar residues" evidence="1">
    <location>
        <begin position="15"/>
        <end position="30"/>
    </location>
</feature>
<feature type="compositionally biased region" description="Basic residues" evidence="1">
    <location>
        <begin position="40"/>
        <end position="54"/>
    </location>
</feature>
<evidence type="ECO:0000313" key="2">
    <source>
        <dbReference type="EMBL" id="KAK3782194.1"/>
    </source>
</evidence>
<proteinExistence type="predicted"/>
<protein>
    <submittedName>
        <fullName evidence="2">Uncharacterized protein</fullName>
    </submittedName>
</protein>
<organism evidence="2 3">
    <name type="scientific">Elysia crispata</name>
    <name type="common">lettuce slug</name>
    <dbReference type="NCBI Taxonomy" id="231223"/>
    <lineage>
        <taxon>Eukaryota</taxon>
        <taxon>Metazoa</taxon>
        <taxon>Spiralia</taxon>
        <taxon>Lophotrochozoa</taxon>
        <taxon>Mollusca</taxon>
        <taxon>Gastropoda</taxon>
        <taxon>Heterobranchia</taxon>
        <taxon>Euthyneura</taxon>
        <taxon>Panpulmonata</taxon>
        <taxon>Sacoglossa</taxon>
        <taxon>Placobranchoidea</taxon>
        <taxon>Plakobranchidae</taxon>
        <taxon>Elysia</taxon>
    </lineage>
</organism>
<reference evidence="2" key="1">
    <citation type="journal article" date="2023" name="G3 (Bethesda)">
        <title>A reference genome for the long-term kleptoplast-retaining sea slug Elysia crispata morphotype clarki.</title>
        <authorList>
            <person name="Eastman K.E."/>
            <person name="Pendleton A.L."/>
            <person name="Shaikh M.A."/>
            <person name="Suttiyut T."/>
            <person name="Ogas R."/>
            <person name="Tomko P."/>
            <person name="Gavelis G."/>
            <person name="Widhalm J.R."/>
            <person name="Wisecaver J.H."/>
        </authorList>
    </citation>
    <scope>NUCLEOTIDE SEQUENCE</scope>
    <source>
        <strain evidence="2">ECLA1</strain>
    </source>
</reference>
<name>A0AAE1A6I5_9GAST</name>
<sequence length="67" mass="7364">MELILENDASPPARSRNTSLGSFDSTSSTGGPVIENLGYFKRKPRSFLHERRRKASVDTGQKTDPVG</sequence>
<evidence type="ECO:0000256" key="1">
    <source>
        <dbReference type="SAM" id="MobiDB-lite"/>
    </source>
</evidence>
<evidence type="ECO:0000313" key="3">
    <source>
        <dbReference type="Proteomes" id="UP001283361"/>
    </source>
</evidence>
<dbReference type="Proteomes" id="UP001283361">
    <property type="component" value="Unassembled WGS sequence"/>
</dbReference>
<dbReference type="EMBL" id="JAWDGP010002532">
    <property type="protein sequence ID" value="KAK3782194.1"/>
    <property type="molecule type" value="Genomic_DNA"/>
</dbReference>
<gene>
    <name evidence="2" type="ORF">RRG08_006553</name>
</gene>
<keyword evidence="3" id="KW-1185">Reference proteome</keyword>
<dbReference type="AlphaFoldDB" id="A0AAE1A6I5"/>
<feature type="compositionally biased region" description="Polar residues" evidence="1">
    <location>
        <begin position="58"/>
        <end position="67"/>
    </location>
</feature>
<comment type="caution">
    <text evidence="2">The sequence shown here is derived from an EMBL/GenBank/DDBJ whole genome shotgun (WGS) entry which is preliminary data.</text>
</comment>
<accession>A0AAE1A6I5</accession>
<feature type="region of interest" description="Disordered" evidence="1">
    <location>
        <begin position="1"/>
        <end position="67"/>
    </location>
</feature>